<dbReference type="Pfam" id="PF00582">
    <property type="entry name" value="Usp"/>
    <property type="match status" value="1"/>
</dbReference>
<dbReference type="SUPFAM" id="SSF52402">
    <property type="entry name" value="Adenine nucleotide alpha hydrolases-like"/>
    <property type="match status" value="1"/>
</dbReference>
<dbReference type="AlphaFoldDB" id="A0AAE7B983"/>
<organism evidence="2 3">
    <name type="scientific">Arcobacter venerupis</name>
    <dbReference type="NCBI Taxonomy" id="1054033"/>
    <lineage>
        <taxon>Bacteria</taxon>
        <taxon>Pseudomonadati</taxon>
        <taxon>Campylobacterota</taxon>
        <taxon>Epsilonproteobacteria</taxon>
        <taxon>Campylobacterales</taxon>
        <taxon>Arcobacteraceae</taxon>
        <taxon>Arcobacter</taxon>
    </lineage>
</organism>
<dbReference type="InterPro" id="IPR006016">
    <property type="entry name" value="UspA"/>
</dbReference>
<name>A0AAE7B983_9BACT</name>
<dbReference type="RefSeq" id="WP_128359018.1">
    <property type="nucleotide sequence ID" value="NZ_CP053840.1"/>
</dbReference>
<evidence type="ECO:0000313" key="3">
    <source>
        <dbReference type="Proteomes" id="UP000503482"/>
    </source>
</evidence>
<gene>
    <name evidence="2" type="ORF">AVENP_2270</name>
</gene>
<evidence type="ECO:0000313" key="2">
    <source>
        <dbReference type="EMBL" id="QKF67798.1"/>
    </source>
</evidence>
<dbReference type="EMBL" id="CP053840">
    <property type="protein sequence ID" value="QKF67798.1"/>
    <property type="molecule type" value="Genomic_DNA"/>
</dbReference>
<dbReference type="CDD" id="cd00293">
    <property type="entry name" value="USP-like"/>
    <property type="match status" value="1"/>
</dbReference>
<evidence type="ECO:0000259" key="1">
    <source>
        <dbReference type="Pfam" id="PF00582"/>
    </source>
</evidence>
<protein>
    <submittedName>
        <fullName evidence="2">Universal stress protein UspA</fullName>
    </submittedName>
</protein>
<dbReference type="Gene3D" id="3.40.50.12370">
    <property type="match status" value="1"/>
</dbReference>
<accession>A0AAE7B983</accession>
<keyword evidence="3" id="KW-1185">Reference proteome</keyword>
<sequence length="283" mass="31354">MIYKKMFFPIGGGDELKERLFAALLIAKYFDANLEILRCIHDTGKQMYKNLGISAQVMKEIDEVIAIRTKEESIEFENAIKEIGEIAGMEISTTPIPNKVHALLTVKEGNRSLLVEEESKFCDIVIAAAPPSGIATATFETSVLKSGKPVLMFPRKMKTFSTKSILIGWNNTVESSRAITSSIELLKLAEKVQIVSSDEYSGVDMQKINQLIAYLKFHSIDATYKIVETTRIPGEALLNAALDGNFDLIVAGAYGHKGLRELMFGGATRYLLEHSTLPIFMSH</sequence>
<dbReference type="KEGG" id="avp:AVENP_2270"/>
<dbReference type="Proteomes" id="UP000503482">
    <property type="component" value="Chromosome"/>
</dbReference>
<feature type="domain" description="UspA" evidence="1">
    <location>
        <begin position="219"/>
        <end position="281"/>
    </location>
</feature>
<proteinExistence type="predicted"/>
<reference evidence="2 3" key="1">
    <citation type="submission" date="2020-05" db="EMBL/GenBank/DDBJ databases">
        <title>Complete genome sequencing of Campylobacter and Arcobacter type strains.</title>
        <authorList>
            <person name="Miller W.G."/>
            <person name="Yee E."/>
        </authorList>
    </citation>
    <scope>NUCLEOTIDE SEQUENCE [LARGE SCALE GENOMIC DNA]</scope>
    <source>
        <strain evidence="2 3">LMG 26156</strain>
    </source>
</reference>